<reference evidence="1" key="1">
    <citation type="journal article" date="2019" name="Sci. Rep.">
        <title>Draft genome of Tanacetum cinerariifolium, the natural source of mosquito coil.</title>
        <authorList>
            <person name="Yamashiro T."/>
            <person name="Shiraishi A."/>
            <person name="Satake H."/>
            <person name="Nakayama K."/>
        </authorList>
    </citation>
    <scope>NUCLEOTIDE SEQUENCE</scope>
</reference>
<gene>
    <name evidence="1" type="ORF">Tci_065501</name>
</gene>
<evidence type="ECO:0000313" key="1">
    <source>
        <dbReference type="EMBL" id="GEU93523.1"/>
    </source>
</evidence>
<accession>A0A6L2P528</accession>
<dbReference type="EMBL" id="BKCJ010010873">
    <property type="protein sequence ID" value="GEU93523.1"/>
    <property type="molecule type" value="Genomic_DNA"/>
</dbReference>
<protein>
    <submittedName>
        <fullName evidence="1">Uncharacterized protein</fullName>
    </submittedName>
</protein>
<name>A0A6L2P528_TANCI</name>
<proteinExistence type="predicted"/>
<organism evidence="1">
    <name type="scientific">Tanacetum cinerariifolium</name>
    <name type="common">Dalmatian daisy</name>
    <name type="synonym">Chrysanthemum cinerariifolium</name>
    <dbReference type="NCBI Taxonomy" id="118510"/>
    <lineage>
        <taxon>Eukaryota</taxon>
        <taxon>Viridiplantae</taxon>
        <taxon>Streptophyta</taxon>
        <taxon>Embryophyta</taxon>
        <taxon>Tracheophyta</taxon>
        <taxon>Spermatophyta</taxon>
        <taxon>Magnoliopsida</taxon>
        <taxon>eudicotyledons</taxon>
        <taxon>Gunneridae</taxon>
        <taxon>Pentapetalae</taxon>
        <taxon>asterids</taxon>
        <taxon>campanulids</taxon>
        <taxon>Asterales</taxon>
        <taxon>Asteraceae</taxon>
        <taxon>Asteroideae</taxon>
        <taxon>Anthemideae</taxon>
        <taxon>Anthemidinae</taxon>
        <taxon>Tanacetum</taxon>
    </lineage>
</organism>
<sequence length="93" mass="10263">MKTGVLVGNMPDDGVVLDLNLDTHIPAINIDVLPTDGRAALEEIIPNFCLTIWSENQALIGANEELCALVQEIRMREFADERLCNDPQDVMLA</sequence>
<comment type="caution">
    <text evidence="1">The sequence shown here is derived from an EMBL/GenBank/DDBJ whole genome shotgun (WGS) entry which is preliminary data.</text>
</comment>
<dbReference type="AlphaFoldDB" id="A0A6L2P528"/>